<dbReference type="EMBL" id="CAJNOK010004860">
    <property type="protein sequence ID" value="CAF0951982.1"/>
    <property type="molecule type" value="Genomic_DNA"/>
</dbReference>
<dbReference type="EMBL" id="CAJOBA010004865">
    <property type="protein sequence ID" value="CAF3726023.1"/>
    <property type="molecule type" value="Genomic_DNA"/>
</dbReference>
<evidence type="ECO:0008006" key="4">
    <source>
        <dbReference type="Google" id="ProtNLM"/>
    </source>
</evidence>
<proteinExistence type="predicted"/>
<protein>
    <recommendedName>
        <fullName evidence="4">F-box domain-containing protein</fullName>
    </recommendedName>
</protein>
<evidence type="ECO:0000313" key="3">
    <source>
        <dbReference type="Proteomes" id="UP000677228"/>
    </source>
</evidence>
<accession>A0A8S2DQP7</accession>
<dbReference type="Proteomes" id="UP000677228">
    <property type="component" value="Unassembled WGS sequence"/>
</dbReference>
<evidence type="ECO:0000313" key="1">
    <source>
        <dbReference type="EMBL" id="CAF0951982.1"/>
    </source>
</evidence>
<name>A0A8S2DQP7_9BILA</name>
<reference evidence="1" key="1">
    <citation type="submission" date="2021-02" db="EMBL/GenBank/DDBJ databases">
        <authorList>
            <person name="Nowell W R."/>
        </authorList>
    </citation>
    <scope>NUCLEOTIDE SEQUENCE</scope>
</reference>
<dbReference type="AlphaFoldDB" id="A0A8S2DQP7"/>
<comment type="caution">
    <text evidence="1">The sequence shown here is derived from an EMBL/GenBank/DDBJ whole genome shotgun (WGS) entry which is preliminary data.</text>
</comment>
<dbReference type="SUPFAM" id="SSF52058">
    <property type="entry name" value="L domain-like"/>
    <property type="match status" value="1"/>
</dbReference>
<sequence length="607" mass="71154">MLIVTKNAKTVMSFESLANELFLEVFKYLSTSHIYHAFHGLNIRLDELILEYFRNSHLDFRSISKLDFDIIVQEYLPGMLDRITSLCLSDDDDTPGQIDEFFSHGLELRQLVNLHSLFLSNIRSESIMDKIILDLPYLSNLTHLTFEQCYFASQNTLEKTFTYGNSIWSLPQLIYLCFKVNYKYRQSHHIVDKYRRDNGICIRTSVTSSTLKCLSIIGVTSCSVDLIELHKHTPHLRRLSIDEYTVTQIPSHAIMPQLTTLIISFCLNYTWHRPFPELLRNLPNLIYLKLDYDYEYPPMDGGGWERLIRNHLPKLQRLEFRMLQSMSDSEYSSEEEQIDRILNSYRSDFWLVEHSWFVQFDWIPGKYYGYLYTLPYAFDKFQILAATRSKSTSPLNPNEHSYRCVKSLMYKPRMDGFPSVSHIQFFHIEHLSIDLPVGAYFHCLVPRLDHLISIDVLSDNYDDHCQEQLQDLLDRAPRLTSIRISWKTLTSSLQQLFKSQHLSVYQLELLHCGGTFDREQCMMLRKIVPAIQCRVLNLVLADRTCMLDLINTMPHLQAFNVQCRTGKPHPSSKSTEKNSAWLQEQLSSTGIHGIITQQNHFIRLWIR</sequence>
<evidence type="ECO:0000313" key="2">
    <source>
        <dbReference type="EMBL" id="CAF3726023.1"/>
    </source>
</evidence>
<dbReference type="Proteomes" id="UP000682733">
    <property type="component" value="Unassembled WGS sequence"/>
</dbReference>
<dbReference type="InterPro" id="IPR032675">
    <property type="entry name" value="LRR_dom_sf"/>
</dbReference>
<organism evidence="1 3">
    <name type="scientific">Didymodactylos carnosus</name>
    <dbReference type="NCBI Taxonomy" id="1234261"/>
    <lineage>
        <taxon>Eukaryota</taxon>
        <taxon>Metazoa</taxon>
        <taxon>Spiralia</taxon>
        <taxon>Gnathifera</taxon>
        <taxon>Rotifera</taxon>
        <taxon>Eurotatoria</taxon>
        <taxon>Bdelloidea</taxon>
        <taxon>Philodinida</taxon>
        <taxon>Philodinidae</taxon>
        <taxon>Didymodactylos</taxon>
    </lineage>
</organism>
<dbReference type="Gene3D" id="3.80.10.10">
    <property type="entry name" value="Ribonuclease Inhibitor"/>
    <property type="match status" value="1"/>
</dbReference>
<gene>
    <name evidence="1" type="ORF">OVA965_LOCUS12204</name>
    <name evidence="2" type="ORF">TMI583_LOCUS12208</name>
</gene>